<comment type="caution">
    <text evidence="4">The sequence shown here is derived from an EMBL/GenBank/DDBJ whole genome shotgun (WGS) entry which is preliminary data.</text>
</comment>
<dbReference type="PROSITE" id="PS51257">
    <property type="entry name" value="PROKAR_LIPOPROTEIN"/>
    <property type="match status" value="1"/>
</dbReference>
<accession>A0ABR7TH99</accession>
<dbReference type="EMBL" id="WNJQ01000015">
    <property type="protein sequence ID" value="MBC9826281.1"/>
    <property type="molecule type" value="Genomic_DNA"/>
</dbReference>
<sequence>MEFKKGLKMASVVFASTFVLAACGSDDSTTEESSAVESSAVVESEKTSSESMSSTEAVALQDGSYLLEEKNLDDNGWRVVFNMTVKDGQITESNYDYVNDAGELKSESEEYQKAMKEKVGTGPAEYIPEYNQALVDAQDPSAVEVVSGATHSHELFVEYAQQLVDAAAEGKTDKIEIDN</sequence>
<dbReference type="Gene3D" id="3.90.1010.20">
    <property type="match status" value="1"/>
</dbReference>
<feature type="chain" id="PRO_5047524163" evidence="2">
    <location>
        <begin position="22"/>
        <end position="179"/>
    </location>
</feature>
<dbReference type="SMART" id="SM00900">
    <property type="entry name" value="FMN_bind"/>
    <property type="match status" value="1"/>
</dbReference>
<keyword evidence="5" id="KW-1185">Reference proteome</keyword>
<gene>
    <name evidence="4" type="ORF">GLO26_10845</name>
</gene>
<name>A0ABR7TH99_9LACT</name>
<evidence type="ECO:0000313" key="5">
    <source>
        <dbReference type="Proteomes" id="UP000638836"/>
    </source>
</evidence>
<evidence type="ECO:0000313" key="4">
    <source>
        <dbReference type="EMBL" id="MBC9826281.1"/>
    </source>
</evidence>
<dbReference type="InterPro" id="IPR007329">
    <property type="entry name" value="FMN-bd"/>
</dbReference>
<dbReference type="RefSeq" id="WP_034537985.1">
    <property type="nucleotide sequence ID" value="NZ_JAMAYM010000001.1"/>
</dbReference>
<feature type="domain" description="FMN-binding" evidence="3">
    <location>
        <begin position="76"/>
        <end position="167"/>
    </location>
</feature>
<proteinExistence type="predicted"/>
<evidence type="ECO:0000256" key="2">
    <source>
        <dbReference type="SAM" id="SignalP"/>
    </source>
</evidence>
<keyword evidence="2" id="KW-0732">Signal</keyword>
<evidence type="ECO:0000259" key="3">
    <source>
        <dbReference type="SMART" id="SM00900"/>
    </source>
</evidence>
<evidence type="ECO:0000256" key="1">
    <source>
        <dbReference type="SAM" id="MobiDB-lite"/>
    </source>
</evidence>
<protein>
    <submittedName>
        <fullName evidence="4">FMN-binding protein</fullName>
    </submittedName>
</protein>
<reference evidence="4 5" key="1">
    <citation type="journal article" date="2020" name="Microorganisms">
        <title>New Insight into Antimicrobial Compounds from Food and Marine-Sourced Carnobacterium Species through Phenotype and Genome Analyses.</title>
        <authorList>
            <person name="Begrem S."/>
            <person name="Ivaniuk F."/>
            <person name="Gigout-Chevalier F."/>
            <person name="Kolypczuk L."/>
            <person name="Bonnetot S."/>
            <person name="Leroi F."/>
            <person name="Grovel O."/>
            <person name="Delbarre-Ladrat C."/>
            <person name="Passerini D."/>
        </authorList>
    </citation>
    <scope>NUCLEOTIDE SEQUENCE [LARGE SCALE GENOMIC DNA]</scope>
    <source>
        <strain evidence="4 5">MIP2551</strain>
    </source>
</reference>
<organism evidence="4 5">
    <name type="scientific">Carnobacterium inhibens</name>
    <dbReference type="NCBI Taxonomy" id="147709"/>
    <lineage>
        <taxon>Bacteria</taxon>
        <taxon>Bacillati</taxon>
        <taxon>Bacillota</taxon>
        <taxon>Bacilli</taxon>
        <taxon>Lactobacillales</taxon>
        <taxon>Carnobacteriaceae</taxon>
        <taxon>Carnobacterium</taxon>
    </lineage>
</organism>
<feature type="region of interest" description="Disordered" evidence="1">
    <location>
        <begin position="27"/>
        <end position="55"/>
    </location>
</feature>
<dbReference type="Proteomes" id="UP000638836">
    <property type="component" value="Unassembled WGS sequence"/>
</dbReference>
<feature type="compositionally biased region" description="Low complexity" evidence="1">
    <location>
        <begin position="31"/>
        <end position="42"/>
    </location>
</feature>
<feature type="signal peptide" evidence="2">
    <location>
        <begin position="1"/>
        <end position="21"/>
    </location>
</feature>